<keyword evidence="1" id="KW-0812">Transmembrane</keyword>
<evidence type="ECO:0000313" key="3">
    <source>
        <dbReference type="Proteomes" id="UP001589700"/>
    </source>
</evidence>
<feature type="transmembrane region" description="Helical" evidence="1">
    <location>
        <begin position="31"/>
        <end position="50"/>
    </location>
</feature>
<gene>
    <name evidence="2" type="ORF">ACFFVD_15645</name>
</gene>
<evidence type="ECO:0000313" key="2">
    <source>
        <dbReference type="EMBL" id="MFB9261230.1"/>
    </source>
</evidence>
<dbReference type="RefSeq" id="WP_241729684.1">
    <property type="nucleotide sequence ID" value="NZ_JAALDM010000035.1"/>
</dbReference>
<organism evidence="2 3">
    <name type="scientific">Dietzia aerolata</name>
    <dbReference type="NCBI Taxonomy" id="595984"/>
    <lineage>
        <taxon>Bacteria</taxon>
        <taxon>Bacillati</taxon>
        <taxon>Actinomycetota</taxon>
        <taxon>Actinomycetes</taxon>
        <taxon>Mycobacteriales</taxon>
        <taxon>Dietziaceae</taxon>
        <taxon>Dietzia</taxon>
    </lineage>
</organism>
<proteinExistence type="predicted"/>
<dbReference type="EMBL" id="JBHMDY010000013">
    <property type="protein sequence ID" value="MFB9261230.1"/>
    <property type="molecule type" value="Genomic_DNA"/>
</dbReference>
<comment type="caution">
    <text evidence="2">The sequence shown here is derived from an EMBL/GenBank/DDBJ whole genome shotgun (WGS) entry which is preliminary data.</text>
</comment>
<accession>A0ABV5JWD6</accession>
<keyword evidence="1" id="KW-1133">Transmembrane helix</keyword>
<evidence type="ECO:0000256" key="1">
    <source>
        <dbReference type="SAM" id="Phobius"/>
    </source>
</evidence>
<name>A0ABV5JWD6_9ACTN</name>
<keyword evidence="1" id="KW-0472">Membrane</keyword>
<reference evidence="2 3" key="1">
    <citation type="submission" date="2024-09" db="EMBL/GenBank/DDBJ databases">
        <authorList>
            <person name="Sun Q."/>
            <person name="Mori K."/>
        </authorList>
    </citation>
    <scope>NUCLEOTIDE SEQUENCE [LARGE SCALE GENOMIC DNA]</scope>
    <source>
        <strain evidence="2 3">CCM 7659</strain>
    </source>
</reference>
<protein>
    <submittedName>
        <fullName evidence="2">Uncharacterized protein</fullName>
    </submittedName>
</protein>
<keyword evidence="3" id="KW-1185">Reference proteome</keyword>
<dbReference type="Proteomes" id="UP001589700">
    <property type="component" value="Unassembled WGS sequence"/>
</dbReference>
<sequence>MWTFAVLTVLLVGVAVLSGRAGQQRGGFPWFWVAFPMAVLLIAGSVNAWLPGINAVGGWTMYMPLADRTDNIQFLTNEQFWQMRAYYLGQ</sequence>